<proteinExistence type="predicted"/>
<sequence length="325" mass="35143">MTKFEGLAKGDRKSTRALSSVLDDVYDVPADGFVVTASGALTTTDDGDDALNKEDARRVERAMSRTATTSAAPKAFFDVCHEDWASATAIVVEFARHERDATSNAARALDWFAARCDGVDDGVSYASAAVRLTQGGKILTIDGPVAFQTLKKTRTTSIGAAESRDVWCDIERGTVFANLASVAGTAIDIPQSALYLGKITEISFASMLKLISRSMDCFQGDAKIVPRVGLCGALVDERGLTAECACVEVNRIRVSRARQELELKRETAESTKRRLRNESEKLGRGVRDAVAYAASTKRLCKKQSKSSIAAWDPLCGDDEDDDHED</sequence>
<feature type="region of interest" description="Disordered" evidence="2">
    <location>
        <begin position="301"/>
        <end position="325"/>
    </location>
</feature>
<dbReference type="EMBL" id="HBEW01008930">
    <property type="protein sequence ID" value="CAD8589527.1"/>
    <property type="molecule type" value="Transcribed_RNA"/>
</dbReference>
<accession>A0A6U0AYC8</accession>
<feature type="compositionally biased region" description="Acidic residues" evidence="2">
    <location>
        <begin position="315"/>
        <end position="325"/>
    </location>
</feature>
<evidence type="ECO:0000313" key="3">
    <source>
        <dbReference type="EMBL" id="CAD8589527.1"/>
    </source>
</evidence>
<reference evidence="3" key="1">
    <citation type="submission" date="2021-01" db="EMBL/GenBank/DDBJ databases">
        <authorList>
            <person name="Corre E."/>
            <person name="Pelletier E."/>
            <person name="Niang G."/>
            <person name="Scheremetjew M."/>
            <person name="Finn R."/>
            <person name="Kale V."/>
            <person name="Holt S."/>
            <person name="Cochrane G."/>
            <person name="Meng A."/>
            <person name="Brown T."/>
            <person name="Cohen L."/>
        </authorList>
    </citation>
    <scope>NUCLEOTIDE SEQUENCE</scope>
    <source>
        <strain evidence="3">Clade-D-RCC2572</strain>
    </source>
</reference>
<gene>
    <name evidence="3" type="ORF">OMED0929_LOCUS7526</name>
</gene>
<keyword evidence="1" id="KW-0175">Coiled coil</keyword>
<evidence type="ECO:0000256" key="2">
    <source>
        <dbReference type="SAM" id="MobiDB-lite"/>
    </source>
</evidence>
<name>A0A6U0AYC8_9CHLO</name>
<dbReference type="AlphaFoldDB" id="A0A6U0AYC8"/>
<organism evidence="3">
    <name type="scientific">Ostreococcus mediterraneus</name>
    <dbReference type="NCBI Taxonomy" id="1486918"/>
    <lineage>
        <taxon>Eukaryota</taxon>
        <taxon>Viridiplantae</taxon>
        <taxon>Chlorophyta</taxon>
        <taxon>Mamiellophyceae</taxon>
        <taxon>Mamiellales</taxon>
        <taxon>Bathycoccaceae</taxon>
        <taxon>Ostreococcus</taxon>
    </lineage>
</organism>
<protein>
    <submittedName>
        <fullName evidence="3">Uncharacterized protein</fullName>
    </submittedName>
</protein>
<feature type="coiled-coil region" evidence="1">
    <location>
        <begin position="254"/>
        <end position="281"/>
    </location>
</feature>
<evidence type="ECO:0000256" key="1">
    <source>
        <dbReference type="SAM" id="Coils"/>
    </source>
</evidence>